<accession>K0JPZ4</accession>
<evidence type="ECO:0000256" key="4">
    <source>
        <dbReference type="ARBA" id="ARBA00022840"/>
    </source>
</evidence>
<evidence type="ECO:0000313" key="8">
    <source>
        <dbReference type="Proteomes" id="UP000006281"/>
    </source>
</evidence>
<dbReference type="PANTHER" id="PTHR11070">
    <property type="entry name" value="UVRD / RECB / PCRA DNA HELICASE FAMILY MEMBER"/>
    <property type="match status" value="1"/>
</dbReference>
<proteinExistence type="predicted"/>
<dbReference type="GO" id="GO:0003677">
    <property type="term" value="F:DNA binding"/>
    <property type="evidence" value="ECO:0007669"/>
    <property type="project" value="InterPro"/>
</dbReference>
<dbReference type="KEGG" id="sesp:BN6_20040"/>
<keyword evidence="3" id="KW-0347">Helicase</keyword>
<keyword evidence="4" id="KW-0067">ATP-binding</keyword>
<keyword evidence="1" id="KW-0547">Nucleotide-binding</keyword>
<dbReference type="SUPFAM" id="SSF52540">
    <property type="entry name" value="P-loop containing nucleoside triphosphate hydrolases"/>
    <property type="match status" value="1"/>
</dbReference>
<feature type="domain" description="UvrD-like helicase ATP-binding" evidence="6">
    <location>
        <begin position="19"/>
        <end position="94"/>
    </location>
</feature>
<reference evidence="7 8" key="1">
    <citation type="journal article" date="2012" name="BMC Genomics">
        <title>Complete genome sequence of Saccharothrix espanaensis DSM 44229T and comparison to the other completely sequenced Pseudonocardiaceae.</title>
        <authorList>
            <person name="Strobel T."/>
            <person name="Al-Dilaimi A."/>
            <person name="Blom J."/>
            <person name="Gessner A."/>
            <person name="Kalinowski J."/>
            <person name="Luzhetska M."/>
            <person name="Puhler A."/>
            <person name="Szczepanowski R."/>
            <person name="Bechthold A."/>
            <person name="Ruckert C."/>
        </authorList>
    </citation>
    <scope>NUCLEOTIDE SEQUENCE [LARGE SCALE GENOMIC DNA]</scope>
    <source>
        <strain evidence="8">ATCC 51144 / DSM 44229 / JCM 9112 / NBRC 15066 / NRRL 15764</strain>
    </source>
</reference>
<sequence>MKARKSLTDQGYVTGHEIRIMAMHAFATRGDQVPSTVSTRFDELVVDEAQDCSQLDLAILTTLRQAGVPMVFVCDPDQAIYEFRGAQPDEVRRFGAELGSRIDLTGNWRSSGAICNLAATLRPTSLTRPPDDPIGPHHDEPAGILLIRTDEDSSDRSVTAFTERADAMGIPASKRLILAHAATSLPKQAASTAALPENAAVRIAWAATILTSPHHTARQRDTAHDTLERCLLGYWYSRTDGKSTVSLCDQLGVDRTELRRVASKLSATLPNVDDGTFGEWCLAVNKLLKSHPPGPGITRRADKTGSLRATTATKSMTARQAAGGAPAGSTTSTRVSIVQQVKGEEADAVLVILPPDKRTKRTDALVKAWISGIHDETTSESLHVLYVAATRARRLLALALPTPVHDQVAAHLKDNNVSVDLASATKPRPVPPHGEDVDI</sequence>
<dbReference type="EMBL" id="HE804045">
    <property type="protein sequence ID" value="CCH29325.1"/>
    <property type="molecule type" value="Genomic_DNA"/>
</dbReference>
<keyword evidence="8" id="KW-1185">Reference proteome</keyword>
<dbReference type="GO" id="GO:0016787">
    <property type="term" value="F:hydrolase activity"/>
    <property type="evidence" value="ECO:0007669"/>
    <property type="project" value="UniProtKB-KW"/>
</dbReference>
<keyword evidence="2" id="KW-0378">Hydrolase</keyword>
<dbReference type="Gene3D" id="3.40.50.300">
    <property type="entry name" value="P-loop containing nucleotide triphosphate hydrolases"/>
    <property type="match status" value="2"/>
</dbReference>
<dbReference type="GO" id="GO:0005524">
    <property type="term" value="F:ATP binding"/>
    <property type="evidence" value="ECO:0007669"/>
    <property type="project" value="UniProtKB-KW"/>
</dbReference>
<evidence type="ECO:0000256" key="1">
    <source>
        <dbReference type="ARBA" id="ARBA00022741"/>
    </source>
</evidence>
<evidence type="ECO:0000313" key="7">
    <source>
        <dbReference type="EMBL" id="CCH29325.1"/>
    </source>
</evidence>
<dbReference type="InterPro" id="IPR000212">
    <property type="entry name" value="DNA_helicase_UvrD/REP"/>
</dbReference>
<dbReference type="Pfam" id="PF00580">
    <property type="entry name" value="UvrD-helicase"/>
    <property type="match status" value="1"/>
</dbReference>
<dbReference type="OrthoDB" id="9810135at2"/>
<dbReference type="GO" id="GO:0000725">
    <property type="term" value="P:recombinational repair"/>
    <property type="evidence" value="ECO:0007669"/>
    <property type="project" value="TreeGrafter"/>
</dbReference>
<name>K0JPZ4_SACES</name>
<dbReference type="Proteomes" id="UP000006281">
    <property type="component" value="Chromosome"/>
</dbReference>
<dbReference type="InterPro" id="IPR027417">
    <property type="entry name" value="P-loop_NTPase"/>
</dbReference>
<evidence type="ECO:0000256" key="3">
    <source>
        <dbReference type="ARBA" id="ARBA00022806"/>
    </source>
</evidence>
<feature type="region of interest" description="Disordered" evidence="5">
    <location>
        <begin position="312"/>
        <end position="332"/>
    </location>
</feature>
<dbReference type="InterPro" id="IPR014016">
    <property type="entry name" value="UvrD-like_ATP-bd"/>
</dbReference>
<dbReference type="RefSeq" id="WP_015099438.1">
    <property type="nucleotide sequence ID" value="NC_019673.1"/>
</dbReference>
<organism evidence="7 8">
    <name type="scientific">Saccharothrix espanaensis (strain ATCC 51144 / DSM 44229 / JCM 9112 / NBRC 15066 / NRRL 15764)</name>
    <dbReference type="NCBI Taxonomy" id="1179773"/>
    <lineage>
        <taxon>Bacteria</taxon>
        <taxon>Bacillati</taxon>
        <taxon>Actinomycetota</taxon>
        <taxon>Actinomycetes</taxon>
        <taxon>Pseudonocardiales</taxon>
        <taxon>Pseudonocardiaceae</taxon>
        <taxon>Saccharothrix</taxon>
    </lineage>
</organism>
<evidence type="ECO:0000256" key="2">
    <source>
        <dbReference type="ARBA" id="ARBA00022801"/>
    </source>
</evidence>
<evidence type="ECO:0000259" key="6">
    <source>
        <dbReference type="Pfam" id="PF00580"/>
    </source>
</evidence>
<dbReference type="PANTHER" id="PTHR11070:SF2">
    <property type="entry name" value="ATP-DEPENDENT DNA HELICASE SRS2"/>
    <property type="match status" value="1"/>
</dbReference>
<gene>
    <name evidence="7" type="ordered locus">BN6_20040</name>
</gene>
<dbReference type="eggNOG" id="COG0210">
    <property type="taxonomic scope" value="Bacteria"/>
</dbReference>
<dbReference type="AlphaFoldDB" id="K0JPZ4"/>
<feature type="compositionally biased region" description="Low complexity" evidence="5">
    <location>
        <begin position="321"/>
        <end position="332"/>
    </location>
</feature>
<protein>
    <recommendedName>
        <fullName evidence="6">UvrD-like helicase ATP-binding domain-containing protein</fullName>
    </recommendedName>
</protein>
<dbReference type="GO" id="GO:0043138">
    <property type="term" value="F:3'-5' DNA helicase activity"/>
    <property type="evidence" value="ECO:0007669"/>
    <property type="project" value="TreeGrafter"/>
</dbReference>
<dbReference type="STRING" id="1179773.BN6_20040"/>
<evidence type="ECO:0000256" key="5">
    <source>
        <dbReference type="SAM" id="MobiDB-lite"/>
    </source>
</evidence>
<dbReference type="HOGENOM" id="CLU_004585_8_2_11"/>